<name>A0A914S475_PAREQ</name>
<keyword evidence="1" id="KW-1185">Reference proteome</keyword>
<sequence>MGIYRLAHPSQVCKSSTDARQSKNTACLAMHQQPTFETIFHDKRTKLMNGTPINGTGIRLANGRTAYRSTRNGRQAFTSFGLSSRDNVLQTVK</sequence>
<proteinExistence type="predicted"/>
<reference evidence="2" key="1">
    <citation type="submission" date="2022-11" db="UniProtKB">
        <authorList>
            <consortium name="WormBaseParasite"/>
        </authorList>
    </citation>
    <scope>IDENTIFICATION</scope>
</reference>
<dbReference type="WBParaSite" id="PEQ_0000907101-mRNA-1">
    <property type="protein sequence ID" value="PEQ_0000907101-mRNA-1"/>
    <property type="gene ID" value="PEQ_0000907101"/>
</dbReference>
<accession>A0A914S475</accession>
<dbReference type="Proteomes" id="UP000887564">
    <property type="component" value="Unplaced"/>
</dbReference>
<evidence type="ECO:0000313" key="1">
    <source>
        <dbReference type="Proteomes" id="UP000887564"/>
    </source>
</evidence>
<organism evidence="1 2">
    <name type="scientific">Parascaris equorum</name>
    <name type="common">Equine roundworm</name>
    <dbReference type="NCBI Taxonomy" id="6256"/>
    <lineage>
        <taxon>Eukaryota</taxon>
        <taxon>Metazoa</taxon>
        <taxon>Ecdysozoa</taxon>
        <taxon>Nematoda</taxon>
        <taxon>Chromadorea</taxon>
        <taxon>Rhabditida</taxon>
        <taxon>Spirurina</taxon>
        <taxon>Ascaridomorpha</taxon>
        <taxon>Ascaridoidea</taxon>
        <taxon>Ascarididae</taxon>
        <taxon>Parascaris</taxon>
    </lineage>
</organism>
<dbReference type="AlphaFoldDB" id="A0A914S475"/>
<protein>
    <submittedName>
        <fullName evidence="2">Uncharacterized protein</fullName>
    </submittedName>
</protein>
<evidence type="ECO:0000313" key="2">
    <source>
        <dbReference type="WBParaSite" id="PEQ_0000907101-mRNA-1"/>
    </source>
</evidence>